<feature type="transmembrane region" description="Helical" evidence="7">
    <location>
        <begin position="480"/>
        <end position="507"/>
    </location>
</feature>
<keyword evidence="3 7" id="KW-0812">Transmembrane</keyword>
<dbReference type="PANTHER" id="PTHR32234:SF3">
    <property type="entry name" value="SUPPRESSION OF COPPER SENSITIVITY PROTEIN"/>
    <property type="match status" value="1"/>
</dbReference>
<comment type="subcellular location">
    <subcellularLocation>
        <location evidence="1">Cell membrane</location>
        <topology evidence="1">Multi-pass membrane protein</topology>
    </subcellularLocation>
</comment>
<evidence type="ECO:0000256" key="8">
    <source>
        <dbReference type="SAM" id="SignalP"/>
    </source>
</evidence>
<evidence type="ECO:0000256" key="7">
    <source>
        <dbReference type="SAM" id="Phobius"/>
    </source>
</evidence>
<evidence type="ECO:0000256" key="2">
    <source>
        <dbReference type="ARBA" id="ARBA00022475"/>
    </source>
</evidence>
<evidence type="ECO:0000256" key="3">
    <source>
        <dbReference type="ARBA" id="ARBA00022692"/>
    </source>
</evidence>
<feature type="transmembrane region" description="Helical" evidence="7">
    <location>
        <begin position="554"/>
        <end position="573"/>
    </location>
</feature>
<sequence>MNAFSHSLSLSALFRSLSALLLIAACALPTGSSAQLSPSNSSLVAPATGSVAASQVKTDQVVAELVVHAPDGVTPGKTLWLGLLLQHQPHWHTYWKNPGDSGLPTQLQWTLPAGLIAGDIAWPVPRKIAIGTLANLGYEGEVLLPVPVKVDSNFRPAGLAQTAEIQLQASWLVCREECIPQEGSFRISVPVRGSMALHAAQFAAAQAAAPVAFQGKVEALADARGLLLRVSKLPAGWVGKAVQALPETPELLNTPALPATTDTLTGGSLQAGQQGWDGATWQALVPYSAQRSTSPGQVAWVFSIGKESLRGEATVTGTWPAVAEFAKVPPALQAALDNNARAASVPPAPTGGMVWMVLAALLGGLILNLMPCVFPVLAIKVLGFAAQGTQSRAQQRAQGLAYTAGVVLSFMALGGLLLALRAGGEQLGWGFQLQSPAVITGLAVLFTLLAMNLAGWLHIGNLLPAGLAGMQLRHPVAEAFLSGVLAVAIASPCTAPFMGASLGYAITLPGLQSLVLFAALGLGLALPYLLASWLPAIGSWLPRPGAWMETLKHFLAFPMAATVVWLVWVLGHLSGVDGAASLLLLLLSLGLLAWALRQSGRAKTIFTIISIAACTLSMGATWQFGLKADANAAVPASGSAAQTGAWQAWSEPAVQAALQDRKPVFVDFTAAWCITCQVNKKTTLSKAEVEAAFAAKQVRLLRADWTRRDPAITQALQALGRSGVPVYVLYAPGKPPVVLTEILTPGEVLAAVAQL</sequence>
<name>A0ABZ0AZN7_9BURK</name>
<evidence type="ECO:0000256" key="5">
    <source>
        <dbReference type="ARBA" id="ARBA00022989"/>
    </source>
</evidence>
<organism evidence="10 11">
    <name type="scientific">Rhodoferax mekongensis</name>
    <dbReference type="NCBI Taxonomy" id="3068341"/>
    <lineage>
        <taxon>Bacteria</taxon>
        <taxon>Pseudomonadati</taxon>
        <taxon>Pseudomonadota</taxon>
        <taxon>Betaproteobacteria</taxon>
        <taxon>Burkholderiales</taxon>
        <taxon>Comamonadaceae</taxon>
        <taxon>Rhodoferax</taxon>
    </lineage>
</organism>
<dbReference type="InterPro" id="IPR013766">
    <property type="entry name" value="Thioredoxin_domain"/>
</dbReference>
<evidence type="ECO:0000256" key="6">
    <source>
        <dbReference type="ARBA" id="ARBA00023136"/>
    </source>
</evidence>
<dbReference type="Pfam" id="PF13899">
    <property type="entry name" value="Thioredoxin_7"/>
    <property type="match status" value="1"/>
</dbReference>
<dbReference type="InterPro" id="IPR036249">
    <property type="entry name" value="Thioredoxin-like_sf"/>
</dbReference>
<keyword evidence="8" id="KW-0732">Signal</keyword>
<feature type="domain" description="Thioredoxin" evidence="9">
    <location>
        <begin position="622"/>
        <end position="755"/>
    </location>
</feature>
<dbReference type="Proteomes" id="UP001302257">
    <property type="component" value="Chromosome"/>
</dbReference>
<feature type="transmembrane region" description="Helical" evidence="7">
    <location>
        <begin position="353"/>
        <end position="379"/>
    </location>
</feature>
<protein>
    <submittedName>
        <fullName evidence="10">Thioredoxin family protein</fullName>
    </submittedName>
</protein>
<dbReference type="Pfam" id="PF11412">
    <property type="entry name" value="DsbD_N"/>
    <property type="match status" value="1"/>
</dbReference>
<dbReference type="Pfam" id="PF02683">
    <property type="entry name" value="DsbD_TM"/>
    <property type="match status" value="1"/>
</dbReference>
<keyword evidence="11" id="KW-1185">Reference proteome</keyword>
<evidence type="ECO:0000313" key="10">
    <source>
        <dbReference type="EMBL" id="WNO04947.1"/>
    </source>
</evidence>
<keyword evidence="2" id="KW-1003">Cell membrane</keyword>
<dbReference type="PANTHER" id="PTHR32234">
    <property type="entry name" value="THIOL:DISULFIDE INTERCHANGE PROTEIN DSBD"/>
    <property type="match status" value="1"/>
</dbReference>
<dbReference type="InterPro" id="IPR035671">
    <property type="entry name" value="DsbD_gamma"/>
</dbReference>
<keyword evidence="4" id="KW-0201">Cytochrome c-type biogenesis</keyword>
<evidence type="ECO:0000256" key="4">
    <source>
        <dbReference type="ARBA" id="ARBA00022748"/>
    </source>
</evidence>
<dbReference type="SUPFAM" id="SSF52833">
    <property type="entry name" value="Thioredoxin-like"/>
    <property type="match status" value="1"/>
</dbReference>
<dbReference type="PROSITE" id="PS51352">
    <property type="entry name" value="THIOREDOXIN_2"/>
    <property type="match status" value="1"/>
</dbReference>
<dbReference type="CDD" id="cd02953">
    <property type="entry name" value="DsbDgamma"/>
    <property type="match status" value="1"/>
</dbReference>
<feature type="transmembrane region" description="Helical" evidence="7">
    <location>
        <begin position="400"/>
        <end position="419"/>
    </location>
</feature>
<dbReference type="InterPro" id="IPR003834">
    <property type="entry name" value="Cyt_c_assmbl_TM_dom"/>
</dbReference>
<accession>A0ABZ0AZN7</accession>
<feature type="transmembrane region" description="Helical" evidence="7">
    <location>
        <begin position="605"/>
        <end position="625"/>
    </location>
</feature>
<keyword evidence="6 7" id="KW-0472">Membrane</keyword>
<dbReference type="RefSeq" id="WP_313867763.1">
    <property type="nucleotide sequence ID" value="NZ_CP132507.1"/>
</dbReference>
<evidence type="ECO:0000256" key="1">
    <source>
        <dbReference type="ARBA" id="ARBA00004651"/>
    </source>
</evidence>
<dbReference type="EMBL" id="CP132507">
    <property type="protein sequence ID" value="WNO04947.1"/>
    <property type="molecule type" value="Genomic_DNA"/>
</dbReference>
<dbReference type="InterPro" id="IPR028250">
    <property type="entry name" value="DsbDN"/>
</dbReference>
<feature type="transmembrane region" description="Helical" evidence="7">
    <location>
        <begin position="439"/>
        <end position="459"/>
    </location>
</feature>
<reference evidence="10 11" key="1">
    <citation type="submission" date="2023-08" db="EMBL/GenBank/DDBJ databases">
        <title>Rhodoferax potami sp. nov. and Rhodoferax mekongensis sp. nov., isolated from the Mekong River in Thailand.</title>
        <authorList>
            <person name="Kitikhun S."/>
            <person name="Charoenyingcharoen P."/>
            <person name="Siriarchawattana P."/>
            <person name="Likhitrattanapisal S."/>
            <person name="Nilsakha T."/>
            <person name="Chanpet A."/>
            <person name="Rattanawaree P."/>
            <person name="Ingsriswang S."/>
        </authorList>
    </citation>
    <scope>NUCLEOTIDE SEQUENCE [LARGE SCALE GENOMIC DNA]</scope>
    <source>
        <strain evidence="10 11">TBRC 17307</strain>
    </source>
</reference>
<feature type="transmembrane region" description="Helical" evidence="7">
    <location>
        <begin position="579"/>
        <end position="596"/>
    </location>
</feature>
<proteinExistence type="predicted"/>
<dbReference type="Gene3D" id="3.40.30.10">
    <property type="entry name" value="Glutaredoxin"/>
    <property type="match status" value="1"/>
</dbReference>
<evidence type="ECO:0000313" key="11">
    <source>
        <dbReference type="Proteomes" id="UP001302257"/>
    </source>
</evidence>
<gene>
    <name evidence="10" type="ORF">RAN89_00525</name>
</gene>
<feature type="transmembrane region" description="Helical" evidence="7">
    <location>
        <begin position="513"/>
        <end position="534"/>
    </location>
</feature>
<feature type="signal peptide" evidence="8">
    <location>
        <begin position="1"/>
        <end position="34"/>
    </location>
</feature>
<feature type="chain" id="PRO_5045819951" evidence="8">
    <location>
        <begin position="35"/>
        <end position="755"/>
    </location>
</feature>
<keyword evidence="5 7" id="KW-1133">Transmembrane helix</keyword>
<evidence type="ECO:0000259" key="9">
    <source>
        <dbReference type="PROSITE" id="PS51352"/>
    </source>
</evidence>